<accession>A0A834DFU2</accession>
<name>A0A834DFU2_9CHIR</name>
<sequence>MELLCSIKTFLNLRLFPSYRESGRGQLCVQTRRVTLSAARSGCRLRSGVRGISESASSLARAFVCGSLASVCVALRTAAVSERRFFYRRVQMKCCGLSGISSTHVHGTPRTAQTSHGHLVQLFIKKITLKTDQN</sequence>
<reference evidence="1 2" key="1">
    <citation type="journal article" date="2020" name="Nature">
        <title>Six reference-quality genomes reveal evolution of bat adaptations.</title>
        <authorList>
            <person name="Jebb D."/>
            <person name="Huang Z."/>
            <person name="Pippel M."/>
            <person name="Hughes G.M."/>
            <person name="Lavrichenko K."/>
            <person name="Devanna P."/>
            <person name="Winkler S."/>
            <person name="Jermiin L.S."/>
            <person name="Skirmuntt E.C."/>
            <person name="Katzourakis A."/>
            <person name="Burkitt-Gray L."/>
            <person name="Ray D.A."/>
            <person name="Sullivan K.A.M."/>
            <person name="Roscito J.G."/>
            <person name="Kirilenko B.M."/>
            <person name="Davalos L.M."/>
            <person name="Corthals A.P."/>
            <person name="Power M.L."/>
            <person name="Jones G."/>
            <person name="Ransome R.D."/>
            <person name="Dechmann D.K.N."/>
            <person name="Locatelli A.G."/>
            <person name="Puechmaille S.J."/>
            <person name="Fedrigo O."/>
            <person name="Jarvis E.D."/>
            <person name="Hiller M."/>
            <person name="Vernes S.C."/>
            <person name="Myers E.W."/>
            <person name="Teeling E.C."/>
        </authorList>
    </citation>
    <scope>NUCLEOTIDE SEQUENCE [LARGE SCALE GENOMIC DNA]</scope>
    <source>
        <strain evidence="1">Bat1K_MPI-CBG_1</strain>
    </source>
</reference>
<proteinExistence type="predicted"/>
<organism evidence="1 2">
    <name type="scientific">Phyllostomus discolor</name>
    <name type="common">pale spear-nosed bat</name>
    <dbReference type="NCBI Taxonomy" id="89673"/>
    <lineage>
        <taxon>Eukaryota</taxon>
        <taxon>Metazoa</taxon>
        <taxon>Chordata</taxon>
        <taxon>Craniata</taxon>
        <taxon>Vertebrata</taxon>
        <taxon>Euteleostomi</taxon>
        <taxon>Mammalia</taxon>
        <taxon>Eutheria</taxon>
        <taxon>Laurasiatheria</taxon>
        <taxon>Chiroptera</taxon>
        <taxon>Yangochiroptera</taxon>
        <taxon>Phyllostomidae</taxon>
        <taxon>Phyllostominae</taxon>
        <taxon>Phyllostomus</taxon>
    </lineage>
</organism>
<dbReference type="Proteomes" id="UP000664940">
    <property type="component" value="Unassembled WGS sequence"/>
</dbReference>
<evidence type="ECO:0000313" key="1">
    <source>
        <dbReference type="EMBL" id="KAF6078364.1"/>
    </source>
</evidence>
<dbReference type="EMBL" id="JABVXQ010000014">
    <property type="protein sequence ID" value="KAF6078364.1"/>
    <property type="molecule type" value="Genomic_DNA"/>
</dbReference>
<gene>
    <name evidence="1" type="ORF">HJG60_009208</name>
</gene>
<evidence type="ECO:0000313" key="2">
    <source>
        <dbReference type="Proteomes" id="UP000664940"/>
    </source>
</evidence>
<protein>
    <submittedName>
        <fullName evidence="1">Uncharacterized protein</fullName>
    </submittedName>
</protein>
<comment type="caution">
    <text evidence="1">The sequence shown here is derived from an EMBL/GenBank/DDBJ whole genome shotgun (WGS) entry which is preliminary data.</text>
</comment>
<dbReference type="AlphaFoldDB" id="A0A834DFU2"/>